<dbReference type="SUPFAM" id="SSF53254">
    <property type="entry name" value="Phosphoglycerate mutase-like"/>
    <property type="match status" value="1"/>
</dbReference>
<protein>
    <recommendedName>
        <fullName evidence="2">Phosphohistidine phosphatase SixA</fullName>
    </recommendedName>
</protein>
<evidence type="ECO:0000313" key="1">
    <source>
        <dbReference type="EMBL" id="SVC12211.1"/>
    </source>
</evidence>
<dbReference type="PANTHER" id="PTHR47623">
    <property type="entry name" value="OS09G0287300 PROTEIN"/>
    <property type="match status" value="1"/>
</dbReference>
<dbReference type="InterPro" id="IPR029033">
    <property type="entry name" value="His_PPase_superfam"/>
</dbReference>
<dbReference type="Gene3D" id="3.40.50.1240">
    <property type="entry name" value="Phosphoglycerate mutase-like"/>
    <property type="match status" value="1"/>
</dbReference>
<sequence length="169" mass="19067">MKNLLLLRHAKSSWDHPEYSDFERPLAPRGEKVLPVMGKVLEAMEPSVEKVFSSPAIRALETARGVIQEISKPPELVEHPLLYLAELTVFLQLTHSLSPEFECVMFVGHNPGMESFCDWLCFGQQSGSTSLRTANLAWLELEIEDWKDTTQGCAVLRALLPSRLMKALF</sequence>
<reference evidence="1" key="1">
    <citation type="submission" date="2018-05" db="EMBL/GenBank/DDBJ databases">
        <authorList>
            <person name="Lanie J.A."/>
            <person name="Ng W.-L."/>
            <person name="Kazmierczak K.M."/>
            <person name="Andrzejewski T.M."/>
            <person name="Davidsen T.M."/>
            <person name="Wayne K.J."/>
            <person name="Tettelin H."/>
            <person name="Glass J.I."/>
            <person name="Rusch D."/>
            <person name="Podicherti R."/>
            <person name="Tsui H.-C.T."/>
            <person name="Winkler M.E."/>
        </authorList>
    </citation>
    <scope>NUCLEOTIDE SEQUENCE</scope>
</reference>
<dbReference type="CDD" id="cd07067">
    <property type="entry name" value="HP_PGM_like"/>
    <property type="match status" value="1"/>
</dbReference>
<name>A0A382JNM0_9ZZZZ</name>
<evidence type="ECO:0008006" key="2">
    <source>
        <dbReference type="Google" id="ProtNLM"/>
    </source>
</evidence>
<accession>A0A382JNM0</accession>
<dbReference type="InterPro" id="IPR013078">
    <property type="entry name" value="His_Pase_superF_clade-1"/>
</dbReference>
<gene>
    <name evidence="1" type="ORF">METZ01_LOCUS265065</name>
</gene>
<dbReference type="AlphaFoldDB" id="A0A382JNM0"/>
<organism evidence="1">
    <name type="scientific">marine metagenome</name>
    <dbReference type="NCBI Taxonomy" id="408172"/>
    <lineage>
        <taxon>unclassified sequences</taxon>
        <taxon>metagenomes</taxon>
        <taxon>ecological metagenomes</taxon>
    </lineage>
</organism>
<dbReference type="PANTHER" id="PTHR47623:SF1">
    <property type="entry name" value="OS09G0287300 PROTEIN"/>
    <property type="match status" value="1"/>
</dbReference>
<dbReference type="EMBL" id="UINC01074729">
    <property type="protein sequence ID" value="SVC12211.1"/>
    <property type="molecule type" value="Genomic_DNA"/>
</dbReference>
<proteinExistence type="predicted"/>
<dbReference type="Pfam" id="PF00300">
    <property type="entry name" value="His_Phos_1"/>
    <property type="match status" value="1"/>
</dbReference>